<feature type="domain" description="Starch synthase catalytic" evidence="9">
    <location>
        <begin position="4"/>
        <end position="233"/>
    </location>
</feature>
<gene>
    <name evidence="7" type="primary">glgA</name>
    <name evidence="10" type="ORF">DLJ74_09800</name>
</gene>
<evidence type="ECO:0000256" key="3">
    <source>
        <dbReference type="ARBA" id="ARBA00010281"/>
    </source>
</evidence>
<comment type="function">
    <text evidence="2 7">Synthesizes alpha-1,4-glucan chains using ADP-glucose.</text>
</comment>
<comment type="catalytic activity">
    <reaction evidence="1 7">
        <text>[(1-&gt;4)-alpha-D-glucosyl](n) + ADP-alpha-D-glucose = [(1-&gt;4)-alpha-D-glucosyl](n+1) + ADP + H(+)</text>
        <dbReference type="Rhea" id="RHEA:18189"/>
        <dbReference type="Rhea" id="RHEA-COMP:9584"/>
        <dbReference type="Rhea" id="RHEA-COMP:9587"/>
        <dbReference type="ChEBI" id="CHEBI:15378"/>
        <dbReference type="ChEBI" id="CHEBI:15444"/>
        <dbReference type="ChEBI" id="CHEBI:57498"/>
        <dbReference type="ChEBI" id="CHEBI:456216"/>
        <dbReference type="EC" id="2.4.1.21"/>
    </reaction>
</comment>
<keyword evidence="11" id="KW-1185">Reference proteome</keyword>
<evidence type="ECO:0000256" key="2">
    <source>
        <dbReference type="ARBA" id="ARBA00002764"/>
    </source>
</evidence>
<evidence type="ECO:0000256" key="5">
    <source>
        <dbReference type="ARBA" id="ARBA00022679"/>
    </source>
</evidence>
<dbReference type="Gene3D" id="3.40.50.2000">
    <property type="entry name" value="Glycogen Phosphorylase B"/>
    <property type="match status" value="2"/>
</dbReference>
<dbReference type="Proteomes" id="UP000245624">
    <property type="component" value="Unassembled WGS sequence"/>
</dbReference>
<evidence type="ECO:0000313" key="10">
    <source>
        <dbReference type="EMBL" id="PWU68712.1"/>
    </source>
</evidence>
<dbReference type="EMBL" id="QGTD01000008">
    <property type="protein sequence ID" value="PWU68712.1"/>
    <property type="molecule type" value="Genomic_DNA"/>
</dbReference>
<dbReference type="CDD" id="cd03791">
    <property type="entry name" value="GT5_Glycogen_synthase_DULL1-like"/>
    <property type="match status" value="1"/>
</dbReference>
<dbReference type="InterPro" id="IPR011835">
    <property type="entry name" value="GS/SS"/>
</dbReference>
<evidence type="ECO:0000313" key="11">
    <source>
        <dbReference type="Proteomes" id="UP000245624"/>
    </source>
</evidence>
<dbReference type="HAMAP" id="MF_00484">
    <property type="entry name" value="Glycogen_synth"/>
    <property type="match status" value="1"/>
</dbReference>
<dbReference type="OrthoDB" id="9808590at2"/>
<organism evidence="10 11">
    <name type="scientific">Gracilibacillus dipsosauri</name>
    <dbReference type="NCBI Taxonomy" id="178340"/>
    <lineage>
        <taxon>Bacteria</taxon>
        <taxon>Bacillati</taxon>
        <taxon>Bacillota</taxon>
        <taxon>Bacilli</taxon>
        <taxon>Bacillales</taxon>
        <taxon>Bacillaceae</taxon>
        <taxon>Gracilibacillus</taxon>
    </lineage>
</organism>
<keyword evidence="5 7" id="KW-0808">Transferase</keyword>
<keyword evidence="6 7" id="KW-0320">Glycogen biosynthesis</keyword>
<dbReference type="InterPro" id="IPR001296">
    <property type="entry name" value="Glyco_trans_1"/>
</dbReference>
<evidence type="ECO:0000259" key="8">
    <source>
        <dbReference type="Pfam" id="PF00534"/>
    </source>
</evidence>
<dbReference type="Pfam" id="PF08323">
    <property type="entry name" value="Glyco_transf_5"/>
    <property type="match status" value="1"/>
</dbReference>
<dbReference type="AlphaFoldDB" id="A0A317KYT2"/>
<protein>
    <recommendedName>
        <fullName evidence="7">Glycogen synthase</fullName>
        <ecNumber evidence="7">2.4.1.21</ecNumber>
    </recommendedName>
    <alternativeName>
        <fullName evidence="7">Starch [bacterial glycogen] synthase</fullName>
    </alternativeName>
</protein>
<proteinExistence type="inferred from homology"/>
<feature type="domain" description="Glycosyl transferase family 1" evidence="8">
    <location>
        <begin position="284"/>
        <end position="443"/>
    </location>
</feature>
<keyword evidence="4 7" id="KW-0328">Glycosyltransferase</keyword>
<name>A0A317KYT2_9BACI</name>
<comment type="caution">
    <text evidence="10">The sequence shown here is derived from an EMBL/GenBank/DDBJ whole genome shotgun (WGS) entry which is preliminary data.</text>
</comment>
<dbReference type="GO" id="GO:0005978">
    <property type="term" value="P:glycogen biosynthetic process"/>
    <property type="evidence" value="ECO:0007669"/>
    <property type="project" value="UniProtKB-UniRule"/>
</dbReference>
<dbReference type="UniPathway" id="UPA00164"/>
<evidence type="ECO:0000256" key="4">
    <source>
        <dbReference type="ARBA" id="ARBA00022676"/>
    </source>
</evidence>
<sequence length="476" mass="55342">MEKKILFVASECTPFVKTGGLADVIGSLPQSLNQLPTIETSVILPYYEPVMKPWMNKLEELFTIPIEVGWRKHSFTLYQLVHKNVRYYFIKNHYYFSRDEIYGYEDDGERFIFFSQAVSEALTWIDFKPDIVHAHDWQTGLVMAFLKILYPKSDYNTVFTIHNLKYQGAVLKKDFPDLFQISREHIGGMEWNGHINCMKAGIFHADKITTVSPTYAEEIKTAYFGEGLAPLLKGRQRDLYGILNGIDINEYNPAKDPFLYRNYTNERERKKENKIFLQKKLGLPENGNVPMYILISRLVEQKGLHLLQAIIDEFLQEDVQFVLLGTGDYLFEDFFYHAAERNKDKMVCFLGFEEKLAREMYAASDFFVMPSKFEPCGLTQMIALHYKVVPIVRETGGLQDSVLPFNEYTLEGTGFSFANYNAHDLLHVLRYSLSVYEDEHKWNSLLRNVETCDFSWEASAKKYDALYDEIMISEGT</sequence>
<dbReference type="GO" id="GO:0004373">
    <property type="term" value="F:alpha-1,4-glucan glucosyltransferase (UDP-glucose donor) activity"/>
    <property type="evidence" value="ECO:0007669"/>
    <property type="project" value="InterPro"/>
</dbReference>
<evidence type="ECO:0000259" key="9">
    <source>
        <dbReference type="Pfam" id="PF08323"/>
    </source>
</evidence>
<accession>A0A317KYT2</accession>
<evidence type="ECO:0000256" key="7">
    <source>
        <dbReference type="HAMAP-Rule" id="MF_00484"/>
    </source>
</evidence>
<evidence type="ECO:0000256" key="6">
    <source>
        <dbReference type="ARBA" id="ARBA00023056"/>
    </source>
</evidence>
<dbReference type="Pfam" id="PF00534">
    <property type="entry name" value="Glycos_transf_1"/>
    <property type="match status" value="1"/>
</dbReference>
<feature type="binding site" evidence="7">
    <location>
        <position position="17"/>
    </location>
    <ligand>
        <name>ADP-alpha-D-glucose</name>
        <dbReference type="ChEBI" id="CHEBI:57498"/>
    </ligand>
</feature>
<comment type="pathway">
    <text evidence="7">Glycan biosynthesis; glycogen biosynthesis.</text>
</comment>
<dbReference type="EC" id="2.4.1.21" evidence="7"/>
<dbReference type="PANTHER" id="PTHR45825">
    <property type="entry name" value="GRANULE-BOUND STARCH SYNTHASE 1, CHLOROPLASTIC/AMYLOPLASTIC"/>
    <property type="match status" value="1"/>
</dbReference>
<comment type="similarity">
    <text evidence="3 7">Belongs to the glycosyltransferase 1 family. Bacterial/plant glycogen synthase subfamily.</text>
</comment>
<reference evidence="10 11" key="1">
    <citation type="submission" date="2018-05" db="EMBL/GenBank/DDBJ databases">
        <title>Genomic analysis of Gracilibacillus dipsosauri DD1 reveals novel features of a salt-tolerant amylase.</title>
        <authorList>
            <person name="Deutch C.E."/>
            <person name="Yang S."/>
        </authorList>
    </citation>
    <scope>NUCLEOTIDE SEQUENCE [LARGE SCALE GENOMIC DNA]</scope>
    <source>
        <strain evidence="10 11">DD1</strain>
    </source>
</reference>
<dbReference type="GO" id="GO:0009011">
    <property type="term" value="F:alpha-1,4-glucan glucosyltransferase (ADP-glucose donor) activity"/>
    <property type="evidence" value="ECO:0007669"/>
    <property type="project" value="UniProtKB-UniRule"/>
</dbReference>
<dbReference type="SUPFAM" id="SSF53756">
    <property type="entry name" value="UDP-Glycosyltransferase/glycogen phosphorylase"/>
    <property type="match status" value="1"/>
</dbReference>
<dbReference type="NCBIfam" id="TIGR02095">
    <property type="entry name" value="glgA"/>
    <property type="match status" value="1"/>
</dbReference>
<dbReference type="InterPro" id="IPR013534">
    <property type="entry name" value="Starch_synth_cat_dom"/>
</dbReference>
<dbReference type="RefSeq" id="WP_109984317.1">
    <property type="nucleotide sequence ID" value="NZ_QGTD01000008.1"/>
</dbReference>
<dbReference type="PANTHER" id="PTHR45825:SF11">
    <property type="entry name" value="ALPHA AMYLASE DOMAIN-CONTAINING PROTEIN"/>
    <property type="match status" value="1"/>
</dbReference>
<evidence type="ECO:0000256" key="1">
    <source>
        <dbReference type="ARBA" id="ARBA00001478"/>
    </source>
</evidence>